<evidence type="ECO:0000256" key="1">
    <source>
        <dbReference type="SAM" id="SignalP"/>
    </source>
</evidence>
<proteinExistence type="predicted"/>
<keyword evidence="1" id="KW-0732">Signal</keyword>
<name>A0A9E8HIH9_9ALTE</name>
<dbReference type="Proteomes" id="UP001164472">
    <property type="component" value="Chromosome"/>
</dbReference>
<evidence type="ECO:0000313" key="2">
    <source>
        <dbReference type="EMBL" id="UZW73336.1"/>
    </source>
</evidence>
<organism evidence="2 3">
    <name type="scientific">Alkalimarinus sediminis</name>
    <dbReference type="NCBI Taxonomy" id="1632866"/>
    <lineage>
        <taxon>Bacteria</taxon>
        <taxon>Pseudomonadati</taxon>
        <taxon>Pseudomonadota</taxon>
        <taxon>Gammaproteobacteria</taxon>
        <taxon>Alteromonadales</taxon>
        <taxon>Alteromonadaceae</taxon>
        <taxon>Alkalimarinus</taxon>
    </lineage>
</organism>
<reference evidence="2" key="1">
    <citation type="submission" date="2022-07" db="EMBL/GenBank/DDBJ databases">
        <title>Alkalimarinus sp. nov., isolated from gut of a Alitta virens.</title>
        <authorList>
            <person name="Yang A.I."/>
            <person name="Shin N.-R."/>
        </authorList>
    </citation>
    <scope>NUCLEOTIDE SEQUENCE</scope>
    <source>
        <strain evidence="2">FA028</strain>
    </source>
</reference>
<dbReference type="RefSeq" id="WP_267267755.1">
    <property type="nucleotide sequence ID" value="NZ_CP101527.1"/>
</dbReference>
<dbReference type="KEGG" id="asem:NNL22_09745"/>
<dbReference type="Pfam" id="PF13689">
    <property type="entry name" value="DUF4154"/>
    <property type="match status" value="1"/>
</dbReference>
<dbReference type="InterPro" id="IPR025293">
    <property type="entry name" value="YfiR/HmsC-like"/>
</dbReference>
<keyword evidence="3" id="KW-1185">Reference proteome</keyword>
<gene>
    <name evidence="2" type="ORF">NNL22_09745</name>
</gene>
<feature type="chain" id="PRO_5039271722" evidence="1">
    <location>
        <begin position="31"/>
        <end position="184"/>
    </location>
</feature>
<dbReference type="EMBL" id="CP101527">
    <property type="protein sequence ID" value="UZW73336.1"/>
    <property type="molecule type" value="Genomic_DNA"/>
</dbReference>
<protein>
    <submittedName>
        <fullName evidence="2">YfiR family protein</fullName>
    </submittedName>
</protein>
<evidence type="ECO:0000313" key="3">
    <source>
        <dbReference type="Proteomes" id="UP001164472"/>
    </source>
</evidence>
<accession>A0A9E8HIH9</accession>
<feature type="signal peptide" evidence="1">
    <location>
        <begin position="1"/>
        <end position="30"/>
    </location>
</feature>
<dbReference type="AlphaFoldDB" id="A0A9E8HIH9"/>
<sequence length="184" mass="20264">MIKRIYHTCVHTKLRVLLVTLVFCCPFTFAKSAVTPIGVQAALIKNFTHLITWPKNDQRNAGPTFNICVYNSDSLLEQFENIFSGKVIKGKATTIININSSDLSNCDLAYVAGPSDKPIKSLLASAQALGVLTISSSNGYGEQGVHINFFERGNNIAFELNKKTLDNAGFEVSTQLFRYAKIVQ</sequence>